<sequence length="360" mass="39275">MPTLTYSRVDSLDIQLDYELPCSVASGSLGAVIYLHGGGMIAGSRRDAFFPDWMKEAVLKNGTIFMGADYRLLYPSTGFDIIDDMKALFSFLSSLKFSEDYLPAGISLDASLAIVGASRGAYPAMVADLYACPKPKALLLLFGMGGDMLGDSWVMPKNGFMPFPGSESVTEASLGHLLTCPPPSISDAPVKLQSDQTLRDDQSRIGLYMHWWRTGELLDYVVGEPISAALRVIPVNDRLTAIPAHLRPAILQAHLAAEFPPTCLVHGKEDEVVHPAESKRTYNRLKELGIRTELVLVPDAAHALMSLTNPTIPAVGAENAYKKGLDFVFRVVQQLRTLRHTPSLGLKSTKGIQSQCRIKL</sequence>
<dbReference type="SUPFAM" id="SSF53474">
    <property type="entry name" value="alpha/beta-Hydrolases"/>
    <property type="match status" value="1"/>
</dbReference>
<dbReference type="AlphaFoldDB" id="A0A165NIK7"/>
<dbReference type="OrthoDB" id="19653at2759"/>
<dbReference type="GO" id="GO:0008236">
    <property type="term" value="F:serine-type peptidase activity"/>
    <property type="evidence" value="ECO:0007669"/>
    <property type="project" value="InterPro"/>
</dbReference>
<dbReference type="Pfam" id="PF00326">
    <property type="entry name" value="Peptidase_S9"/>
    <property type="match status" value="1"/>
</dbReference>
<evidence type="ECO:0000259" key="1">
    <source>
        <dbReference type="Pfam" id="PF00326"/>
    </source>
</evidence>
<reference evidence="2 3" key="1">
    <citation type="journal article" date="2016" name="Mol. Biol. Evol.">
        <title>Comparative Genomics of Early-Diverging Mushroom-Forming Fungi Provides Insights into the Origins of Lignocellulose Decay Capabilities.</title>
        <authorList>
            <person name="Nagy L.G."/>
            <person name="Riley R."/>
            <person name="Tritt A."/>
            <person name="Adam C."/>
            <person name="Daum C."/>
            <person name="Floudas D."/>
            <person name="Sun H."/>
            <person name="Yadav J.S."/>
            <person name="Pangilinan J."/>
            <person name="Larsson K.H."/>
            <person name="Matsuura K."/>
            <person name="Barry K."/>
            <person name="Labutti K."/>
            <person name="Kuo R."/>
            <person name="Ohm R.A."/>
            <person name="Bhattacharya S.S."/>
            <person name="Shirouzu T."/>
            <person name="Yoshinaga Y."/>
            <person name="Martin F.M."/>
            <person name="Grigoriev I.V."/>
            <person name="Hibbett D.S."/>
        </authorList>
    </citation>
    <scope>NUCLEOTIDE SEQUENCE [LARGE SCALE GENOMIC DNA]</scope>
    <source>
        <strain evidence="2 3">L-15889</strain>
    </source>
</reference>
<dbReference type="InterPro" id="IPR001375">
    <property type="entry name" value="Peptidase_S9_cat"/>
</dbReference>
<proteinExistence type="predicted"/>
<dbReference type="Proteomes" id="UP000076727">
    <property type="component" value="Unassembled WGS sequence"/>
</dbReference>
<evidence type="ECO:0000313" key="3">
    <source>
        <dbReference type="Proteomes" id="UP000076727"/>
    </source>
</evidence>
<dbReference type="EMBL" id="KV429081">
    <property type="protein sequence ID" value="KZT67008.1"/>
    <property type="molecule type" value="Genomic_DNA"/>
</dbReference>
<dbReference type="GO" id="GO:0006508">
    <property type="term" value="P:proteolysis"/>
    <property type="evidence" value="ECO:0007669"/>
    <property type="project" value="InterPro"/>
</dbReference>
<dbReference type="InterPro" id="IPR029058">
    <property type="entry name" value="AB_hydrolase_fold"/>
</dbReference>
<dbReference type="Gene3D" id="3.40.50.1820">
    <property type="entry name" value="alpha/beta hydrolase"/>
    <property type="match status" value="1"/>
</dbReference>
<evidence type="ECO:0000313" key="2">
    <source>
        <dbReference type="EMBL" id="KZT67008.1"/>
    </source>
</evidence>
<feature type="domain" description="Peptidase S9 prolyl oligopeptidase catalytic" evidence="1">
    <location>
        <begin position="258"/>
        <end position="306"/>
    </location>
</feature>
<name>A0A165NIK7_9APHY</name>
<gene>
    <name evidence="2" type="ORF">DAEQUDRAFT_694794</name>
</gene>
<organism evidence="2 3">
    <name type="scientific">Daedalea quercina L-15889</name>
    <dbReference type="NCBI Taxonomy" id="1314783"/>
    <lineage>
        <taxon>Eukaryota</taxon>
        <taxon>Fungi</taxon>
        <taxon>Dikarya</taxon>
        <taxon>Basidiomycota</taxon>
        <taxon>Agaricomycotina</taxon>
        <taxon>Agaricomycetes</taxon>
        <taxon>Polyporales</taxon>
        <taxon>Fomitopsis</taxon>
    </lineage>
</organism>
<protein>
    <submittedName>
        <fullName evidence="2">Alpha/beta-hydrolase</fullName>
    </submittedName>
</protein>
<keyword evidence="3" id="KW-1185">Reference proteome</keyword>
<keyword evidence="2" id="KW-0378">Hydrolase</keyword>
<accession>A0A165NIK7</accession>
<dbReference type="STRING" id="1314783.A0A165NIK7"/>